<proteinExistence type="predicted"/>
<feature type="compositionally biased region" description="Basic and acidic residues" evidence="1">
    <location>
        <begin position="95"/>
        <end position="105"/>
    </location>
</feature>
<name>A0A2H3U3R8_FUSOX</name>
<gene>
    <name evidence="2" type="ORF">FRV6_16729</name>
</gene>
<dbReference type="VEuPathDB" id="FungiDB:FOMG_19346"/>
<dbReference type="OrthoDB" id="5072134at2759"/>
<sequence>MAVTRSSRTSSSTSYSKNVNPCDVHNQPPANLFKSISTEPNSRRYPFRHPERRRPGQGVTLHSTVARPTPSSKKLLAIPTNSAVGVSQARSHRHSNSDVSEHCKRSFKPIDNHRAKRRMGNLKKFNMACIRSANETVKIWEGWVATNRKSPYEMKRNAALATTAIQTFHYYAKNFEDVAGDNKPKLYKHKTIQRLNDSVRRMLPGLPIV</sequence>
<dbReference type="VEuPathDB" id="FungiDB:FOZG_17263"/>
<dbReference type="VEuPathDB" id="FungiDB:FOXG_14843"/>
<feature type="compositionally biased region" description="Low complexity" evidence="1">
    <location>
        <begin position="1"/>
        <end position="16"/>
    </location>
</feature>
<evidence type="ECO:0000313" key="2">
    <source>
        <dbReference type="EMBL" id="SCO92601.1"/>
    </source>
</evidence>
<feature type="compositionally biased region" description="Polar residues" evidence="1">
    <location>
        <begin position="79"/>
        <end position="89"/>
    </location>
</feature>
<evidence type="ECO:0000256" key="1">
    <source>
        <dbReference type="SAM" id="MobiDB-lite"/>
    </source>
</evidence>
<reference evidence="3" key="1">
    <citation type="submission" date="2016-09" db="EMBL/GenBank/DDBJ databases">
        <authorList>
            <person name="Guldener U."/>
        </authorList>
    </citation>
    <scope>NUCLEOTIDE SEQUENCE [LARGE SCALE GENOMIC DNA]</scope>
    <source>
        <strain evidence="3">V64-1</strain>
    </source>
</reference>
<organism evidence="2 3">
    <name type="scientific">Fusarium oxysporum</name>
    <name type="common">Fusarium vascular wilt</name>
    <dbReference type="NCBI Taxonomy" id="5507"/>
    <lineage>
        <taxon>Eukaryota</taxon>
        <taxon>Fungi</taxon>
        <taxon>Dikarya</taxon>
        <taxon>Ascomycota</taxon>
        <taxon>Pezizomycotina</taxon>
        <taxon>Sordariomycetes</taxon>
        <taxon>Hypocreomycetidae</taxon>
        <taxon>Hypocreales</taxon>
        <taxon>Nectriaceae</taxon>
        <taxon>Fusarium</taxon>
        <taxon>Fusarium oxysporum species complex</taxon>
    </lineage>
</organism>
<accession>A0A2H3U3R8</accession>
<dbReference type="EMBL" id="FMJY01000012">
    <property type="protein sequence ID" value="SCO92601.1"/>
    <property type="molecule type" value="Genomic_DNA"/>
</dbReference>
<dbReference type="Proteomes" id="UP000219369">
    <property type="component" value="Unassembled WGS sequence"/>
</dbReference>
<evidence type="ECO:0000313" key="3">
    <source>
        <dbReference type="Proteomes" id="UP000219369"/>
    </source>
</evidence>
<dbReference type="AlphaFoldDB" id="A0A2H3U3R8"/>
<protein>
    <submittedName>
        <fullName evidence="2">Uncharacterized protein</fullName>
    </submittedName>
</protein>
<feature type="region of interest" description="Disordered" evidence="1">
    <location>
        <begin position="1"/>
        <end position="105"/>
    </location>
</feature>